<dbReference type="SUPFAM" id="SSF52540">
    <property type="entry name" value="P-loop containing nucleoside triphosphate hydrolases"/>
    <property type="match status" value="1"/>
</dbReference>
<protein>
    <submittedName>
        <fullName evidence="2">AAA family ATPase</fullName>
    </submittedName>
</protein>
<evidence type="ECO:0000259" key="1">
    <source>
        <dbReference type="Pfam" id="PF13175"/>
    </source>
</evidence>
<feature type="domain" description="Endonuclease GajA/Old nuclease/RecF-like AAA" evidence="1">
    <location>
        <begin position="7"/>
        <end position="422"/>
    </location>
</feature>
<dbReference type="RefSeq" id="WP_151685047.1">
    <property type="nucleotide sequence ID" value="NZ_BKEE01000026.1"/>
</dbReference>
<dbReference type="PANTHER" id="PTHR43581">
    <property type="entry name" value="ATP/GTP PHOSPHATASE"/>
    <property type="match status" value="1"/>
</dbReference>
<dbReference type="AlphaFoldDB" id="A0A7H2PT75"/>
<dbReference type="Gene3D" id="3.40.50.300">
    <property type="entry name" value="P-loop containing nucleotide triphosphate hydrolases"/>
    <property type="match status" value="1"/>
</dbReference>
<dbReference type="InterPro" id="IPR027417">
    <property type="entry name" value="P-loop_NTPase"/>
</dbReference>
<reference evidence="2 3" key="2">
    <citation type="submission" date="2020-09" db="EMBL/GenBank/DDBJ databases">
        <authorList>
            <person name="Chen F.-J."/>
            <person name="Lee Y.-T."/>
        </authorList>
    </citation>
    <scope>NUCLEOTIDE SEQUENCE [LARGE SCALE GENOMIC DNA]</scope>
    <source>
        <strain evidence="2 3">AS73</strain>
    </source>
</reference>
<proteinExistence type="predicted"/>
<dbReference type="PANTHER" id="PTHR43581:SF2">
    <property type="entry name" value="EXCINUCLEASE ATPASE SUBUNIT"/>
    <property type="match status" value="1"/>
</dbReference>
<sequence>MDKSKIIDYIYIKNLHGYKNIKINFDSPFLILLSENGQGKSTILRIINSCLCLELNQLENIKFEKIIIKFTKTQDKAILKKDDLSSEILSNSYAYDYIRKRLPEIEFKELIYLIKSNPNYESIINNVKQTSFLKKYNIPNGAIKELIIDSKKIVENDAINSFTQIIEKNFTKKPLYLPTYRRIEQLMEEISSDVIKDKNIQFGLQDVKNRIEEIRQTILTSSNDTMSRINSEILKKLINGLKVNKEEIKIIEDNKKDIDLLLNRFGKNLTDDEKEKIKKETFKDNSEKSDPALIYFISKMFNSFFEQRKKDQALKDFTEICSKYFNNKTMDYDENSIKVSVNLIQNKIICEDEIPLEDLSSGEKQIISLFSKLFLEEEQEYFILFDEPELSLSVEWQKMLLNDVLKAPSCHMLLCMTHSPFIFDNLEDITYDLNDFFLTDKECNNND</sequence>
<dbReference type="Pfam" id="PF13175">
    <property type="entry name" value="AAA_15"/>
    <property type="match status" value="1"/>
</dbReference>
<dbReference type="InterPro" id="IPR041685">
    <property type="entry name" value="AAA_GajA/Old/RecF-like"/>
</dbReference>
<organism evidence="2 3">
    <name type="scientific">Acinetobacter seifertii</name>
    <dbReference type="NCBI Taxonomy" id="1530123"/>
    <lineage>
        <taxon>Bacteria</taxon>
        <taxon>Pseudomonadati</taxon>
        <taxon>Pseudomonadota</taxon>
        <taxon>Gammaproteobacteria</taxon>
        <taxon>Moraxellales</taxon>
        <taxon>Moraxellaceae</taxon>
        <taxon>Acinetobacter</taxon>
        <taxon>Acinetobacter calcoaceticus/baumannii complex</taxon>
    </lineage>
</organism>
<gene>
    <name evidence="2" type="ORF">IC796_03715</name>
</gene>
<name>A0A7H2PT75_9GAMM</name>
<evidence type="ECO:0000313" key="3">
    <source>
        <dbReference type="Proteomes" id="UP000516862"/>
    </source>
</evidence>
<dbReference type="EMBL" id="CP061561">
    <property type="protein sequence ID" value="QNX06058.1"/>
    <property type="molecule type" value="Genomic_DNA"/>
</dbReference>
<evidence type="ECO:0000313" key="2">
    <source>
        <dbReference type="EMBL" id="QNX06058.1"/>
    </source>
</evidence>
<accession>A0A7H2PT75</accession>
<dbReference type="InterPro" id="IPR051396">
    <property type="entry name" value="Bact_Antivir_Def_Nuclease"/>
</dbReference>
<dbReference type="Proteomes" id="UP000516862">
    <property type="component" value="Chromosome"/>
</dbReference>
<reference evidence="3" key="1">
    <citation type="submission" date="2020-09" db="EMBL/GenBank/DDBJ databases">
        <title>Clinical and molecular characterization of Acinetobacter seifertii in Taiwan.</title>
        <authorList>
            <person name="Li L.-H."/>
            <person name="Yang Y.-S."/>
            <person name="Sun J.-R."/>
            <person name="Huang T.-W."/>
            <person name="Huang W.-C."/>
            <person name="Wang Y.-C."/>
            <person name="Kuo T.-H."/>
            <person name="Kuo S.-C."/>
            <person name="Chen T.-L."/>
        </authorList>
    </citation>
    <scope>NUCLEOTIDE SEQUENCE [LARGE SCALE GENOMIC DNA]</scope>
    <source>
        <strain evidence="3">AS73</strain>
    </source>
</reference>